<dbReference type="InterPro" id="IPR012340">
    <property type="entry name" value="NA-bd_OB-fold"/>
</dbReference>
<dbReference type="Proteomes" id="UP000242957">
    <property type="component" value="Unassembled WGS sequence"/>
</dbReference>
<dbReference type="SUPFAM" id="SSF50249">
    <property type="entry name" value="Nucleic acid-binding proteins"/>
    <property type="match status" value="1"/>
</dbReference>
<name>A0A1H0EL43_9PSED</name>
<dbReference type="RefSeq" id="WP_084310521.1">
    <property type="nucleotide sequence ID" value="NZ_FNIJ01000005.1"/>
</dbReference>
<dbReference type="STRING" id="198616.SAMN05216193_105218"/>
<evidence type="ECO:0000313" key="3">
    <source>
        <dbReference type="Proteomes" id="UP000242957"/>
    </source>
</evidence>
<organism evidence="2 3">
    <name type="scientific">Pseudomonas jinjuensis</name>
    <dbReference type="NCBI Taxonomy" id="198616"/>
    <lineage>
        <taxon>Bacteria</taxon>
        <taxon>Pseudomonadati</taxon>
        <taxon>Pseudomonadota</taxon>
        <taxon>Gammaproteobacteria</taxon>
        <taxon>Pseudomonadales</taxon>
        <taxon>Pseudomonadaceae</taxon>
        <taxon>Pseudomonas</taxon>
    </lineage>
</organism>
<evidence type="ECO:0000313" key="2">
    <source>
        <dbReference type="EMBL" id="SDN83081.1"/>
    </source>
</evidence>
<sequence>MNTQESLLRGLPVAHLLRSGEHGPSLRGSRCEACGEMFFPVSANCTACCGSDMSECELGSQGVLWSWTVQSFQPKSPYNGGEPEHEFRPYGVGYVEMPGGVKVESRLTLADPQHLRIGMPMELCVVPYGRSPDGTTLHTFAFAPAGEA</sequence>
<dbReference type="InterPro" id="IPR002878">
    <property type="entry name" value="ChsH2_C"/>
</dbReference>
<dbReference type="PANTHER" id="PTHR34075:SF5">
    <property type="entry name" value="BLR3430 PROTEIN"/>
    <property type="match status" value="1"/>
</dbReference>
<reference evidence="3" key="1">
    <citation type="submission" date="2016-10" db="EMBL/GenBank/DDBJ databases">
        <authorList>
            <person name="Varghese N."/>
            <person name="Submissions S."/>
        </authorList>
    </citation>
    <scope>NUCLEOTIDE SEQUENCE [LARGE SCALE GENOMIC DNA]</scope>
    <source>
        <strain evidence="3">JCM 21621</strain>
    </source>
</reference>
<feature type="domain" description="ChsH2 C-terminal OB-fold" evidence="1">
    <location>
        <begin position="57"/>
        <end position="125"/>
    </location>
</feature>
<gene>
    <name evidence="2" type="ORF">SAMN05216193_105218</name>
</gene>
<accession>A0A1H0EL43</accession>
<dbReference type="PANTHER" id="PTHR34075">
    <property type="entry name" value="BLR3430 PROTEIN"/>
    <property type="match status" value="1"/>
</dbReference>
<protein>
    <submittedName>
        <fullName evidence="2">Uncharacterized OB-fold protein, contains Zn-ribbon domain</fullName>
    </submittedName>
</protein>
<dbReference type="Pfam" id="PF01796">
    <property type="entry name" value="OB_ChsH2_C"/>
    <property type="match status" value="1"/>
</dbReference>
<dbReference type="AlphaFoldDB" id="A0A1H0EL43"/>
<dbReference type="OrthoDB" id="4303499at2"/>
<dbReference type="InterPro" id="IPR052513">
    <property type="entry name" value="Thioester_dehydratase-like"/>
</dbReference>
<keyword evidence="3" id="KW-1185">Reference proteome</keyword>
<proteinExistence type="predicted"/>
<dbReference type="EMBL" id="FNIJ01000005">
    <property type="protein sequence ID" value="SDN83081.1"/>
    <property type="molecule type" value="Genomic_DNA"/>
</dbReference>
<evidence type="ECO:0000259" key="1">
    <source>
        <dbReference type="Pfam" id="PF01796"/>
    </source>
</evidence>